<proteinExistence type="predicted"/>
<keyword evidence="1" id="KW-0472">Membrane</keyword>
<feature type="transmembrane region" description="Helical" evidence="1">
    <location>
        <begin position="62"/>
        <end position="83"/>
    </location>
</feature>
<feature type="transmembrane region" description="Helical" evidence="1">
    <location>
        <begin position="20"/>
        <end position="42"/>
    </location>
</feature>
<protein>
    <recommendedName>
        <fullName evidence="2">DUF3566 domain-containing protein</fullName>
    </recommendedName>
</protein>
<dbReference type="EMBL" id="CP033897">
    <property type="protein sequence ID" value="AZA10354.1"/>
    <property type="molecule type" value="Genomic_DNA"/>
</dbReference>
<name>A0A3G6J2M0_9CORY</name>
<keyword evidence="1" id="KW-1133">Transmembrane helix</keyword>
<evidence type="ECO:0000259" key="2">
    <source>
        <dbReference type="Pfam" id="PF12089"/>
    </source>
</evidence>
<keyword evidence="1" id="KW-0812">Transmembrane</keyword>
<feature type="domain" description="DUF3566" evidence="2">
    <location>
        <begin position="7"/>
        <end position="110"/>
    </location>
</feature>
<dbReference type="Pfam" id="PF12089">
    <property type="entry name" value="DUF3566"/>
    <property type="match status" value="1"/>
</dbReference>
<dbReference type="Proteomes" id="UP000271587">
    <property type="component" value="Chromosome"/>
</dbReference>
<dbReference type="KEGG" id="cgk:CGERO_00065"/>
<gene>
    <name evidence="3" type="ORF">CGERO_00065</name>
</gene>
<dbReference type="AlphaFoldDB" id="A0A3G6J2M0"/>
<organism evidence="3 4">
    <name type="scientific">Corynebacterium gerontici</name>
    <dbReference type="NCBI Taxonomy" id="2079234"/>
    <lineage>
        <taxon>Bacteria</taxon>
        <taxon>Bacillati</taxon>
        <taxon>Actinomycetota</taxon>
        <taxon>Actinomycetes</taxon>
        <taxon>Mycobacteriales</taxon>
        <taxon>Corynebacteriaceae</taxon>
        <taxon>Corynebacterium</taxon>
    </lineage>
</organism>
<keyword evidence="4" id="KW-1185">Reference proteome</keyword>
<dbReference type="RefSeq" id="WP_123932619.1">
    <property type="nucleotide sequence ID" value="NZ_CP033897.1"/>
</dbReference>
<dbReference type="InterPro" id="IPR021949">
    <property type="entry name" value="DUF3566_TM"/>
</dbReference>
<accession>A0A3G6J2M0</accession>
<evidence type="ECO:0000313" key="3">
    <source>
        <dbReference type="EMBL" id="AZA10354.1"/>
    </source>
</evidence>
<dbReference type="OrthoDB" id="3240216at2"/>
<evidence type="ECO:0000256" key="1">
    <source>
        <dbReference type="SAM" id="Phobius"/>
    </source>
</evidence>
<evidence type="ECO:0000313" key="4">
    <source>
        <dbReference type="Proteomes" id="UP000271587"/>
    </source>
</evidence>
<reference evidence="3 4" key="1">
    <citation type="submission" date="2018-11" db="EMBL/GenBank/DDBJ databases">
        <authorList>
            <person name="Kleinhagauer T."/>
            <person name="Glaeser S.P."/>
            <person name="Spergser J."/>
            <person name="Ruckert C."/>
            <person name="Kaempfer P."/>
            <person name="Busse H.-J."/>
        </authorList>
    </citation>
    <scope>NUCLEOTIDE SEQUENCE [LARGE SCALE GENOMIC DNA]</scope>
    <source>
        <strain evidence="3 4">W8</strain>
    </source>
</reference>
<sequence length="114" mass="11699" precursor="true">MAIKRSSLVRVSPKSALLSALALSLVGFAAWIICVSLLYFGMDAAGVLDKANSVIGGVGGKQSITFGLVITTAAMLGAVVAVLNTLLAPVAAIIYNASVDVFGGLRVYVREEVD</sequence>